<feature type="compositionally biased region" description="Basic and acidic residues" evidence="1">
    <location>
        <begin position="380"/>
        <end position="392"/>
    </location>
</feature>
<evidence type="ECO:0000313" key="3">
    <source>
        <dbReference type="EMBL" id="CUS23145.1"/>
    </source>
</evidence>
<dbReference type="EMBL" id="LN890539">
    <property type="protein sequence ID" value="CUS23145.1"/>
    <property type="molecule type" value="Genomic_DNA"/>
</dbReference>
<evidence type="ECO:0000256" key="1">
    <source>
        <dbReference type="SAM" id="MobiDB-lite"/>
    </source>
</evidence>
<dbReference type="InterPro" id="IPR042403">
    <property type="entry name" value="Spt21/Ams2"/>
</dbReference>
<dbReference type="OrthoDB" id="3199820at2759"/>
<feature type="region of interest" description="Disordered" evidence="1">
    <location>
        <begin position="463"/>
        <end position="486"/>
    </location>
</feature>
<feature type="compositionally biased region" description="Low complexity" evidence="1">
    <location>
        <begin position="160"/>
        <end position="170"/>
    </location>
</feature>
<sequence>MTTRMSLKVLYTVDKETNSYLTRSKAPVEARVESIPSPSNDGTQLQVGIVLLNDVLEQVCASSPELFSYAMDNSVDYNVYCRDICELDEPLVSFGLLSKLRGTAQQRGKSDADDWPLVMGRVCSSFSAILRFQNIANTPPTQQTLEIKIRFSKVATANSSRRSSVSGNNVHTLAKKTPTTTTSMLGSRGASKTAGEAAKPEAVAKRQTNPMPAPKAARTQSLPIWNQSKNNQFALPANSIAHRIYLADRAAKDTASNTKAREEKKPVVYQINSLQQDNTIQKTKVDDSVSKRFDFITKKKGKMAKPSIKKPIAKPKSSVKKVRRDSVIHASTPLPREPQASMINKNDALEEFKLLNDDALVQQLLERQKLKPTDFFELDQEKADDSENKENIPPRPVPLSSRFEDLIGMDIPSFKTPSDSEKPGSVPRSDDTLEWFNDLFGSPIGNQKTVTPIKDPLTCNTMPIEDDEQDPSKALTSDIDRTSPMDTLSMPLYELEHKKGAKASEPVPSCKEQLRRLPILTKNSHSGHQDDGRDTDSTTPVVLGYSTSPKSNNNDMVAGQKRPAPVPSSPADDDDYMDEYMQERRRKRKTMPSSPTSMFPYREQDGEEEHSMTNDEFSIHERPCRDDADSTPATQYRSSDVENMKHGEENSAETKQNEFLHI</sequence>
<proteinExistence type="predicted"/>
<dbReference type="AlphaFoldDB" id="A0A0N7MLT0"/>
<feature type="compositionally biased region" description="Polar residues" evidence="1">
    <location>
        <begin position="537"/>
        <end position="555"/>
    </location>
</feature>
<name>A0A0N7MLT0_9SACH</name>
<feature type="compositionally biased region" description="Basic and acidic residues" evidence="1">
    <location>
        <begin position="609"/>
        <end position="628"/>
    </location>
</feature>
<evidence type="ECO:0000259" key="2">
    <source>
        <dbReference type="Pfam" id="PF25823"/>
    </source>
</evidence>
<dbReference type="Proteomes" id="UP000236544">
    <property type="component" value="Unassembled WGS sequence"/>
</dbReference>
<gene>
    <name evidence="3" type="ORF">LAQU0_S08e03114g</name>
</gene>
<dbReference type="GO" id="GO:0006357">
    <property type="term" value="P:regulation of transcription by RNA polymerase II"/>
    <property type="evidence" value="ECO:0007669"/>
    <property type="project" value="TreeGrafter"/>
</dbReference>
<dbReference type="GO" id="GO:0000183">
    <property type="term" value="P:rDNA heterochromatin formation"/>
    <property type="evidence" value="ECO:0007669"/>
    <property type="project" value="TreeGrafter"/>
</dbReference>
<feature type="region of interest" description="Disordered" evidence="1">
    <location>
        <begin position="499"/>
        <end position="662"/>
    </location>
</feature>
<feature type="region of interest" description="Disordered" evidence="1">
    <location>
        <begin position="380"/>
        <end position="401"/>
    </location>
</feature>
<accession>A0A0N7MLT0</accession>
<feature type="compositionally biased region" description="Basic residues" evidence="1">
    <location>
        <begin position="304"/>
        <end position="323"/>
    </location>
</feature>
<reference evidence="4" key="1">
    <citation type="submission" date="2015-10" db="EMBL/GenBank/DDBJ databases">
        <authorList>
            <person name="Devillers H."/>
        </authorList>
    </citation>
    <scope>NUCLEOTIDE SEQUENCE [LARGE SCALE GENOMIC DNA]</scope>
</reference>
<dbReference type="GO" id="GO:0030466">
    <property type="term" value="P:silent mating-type cassette heterochromatin formation"/>
    <property type="evidence" value="ECO:0007669"/>
    <property type="project" value="TreeGrafter"/>
</dbReference>
<protein>
    <submittedName>
        <fullName evidence="3">LAQU0S08e03114g1_1</fullName>
    </submittedName>
</protein>
<feature type="region of interest" description="Disordered" evidence="1">
    <location>
        <begin position="304"/>
        <end position="324"/>
    </location>
</feature>
<feature type="domain" description="Ams2/SPT21 N-terminal" evidence="2">
    <location>
        <begin position="3"/>
        <end position="154"/>
    </location>
</feature>
<dbReference type="PANTHER" id="PTHR39147">
    <property type="entry name" value="PROTEIN SPT21"/>
    <property type="match status" value="1"/>
</dbReference>
<dbReference type="InterPro" id="IPR057725">
    <property type="entry name" value="Ams2-SPT21_N"/>
</dbReference>
<dbReference type="Pfam" id="PF25823">
    <property type="entry name" value="Ams2-SPT21_N"/>
    <property type="match status" value="1"/>
</dbReference>
<feature type="compositionally biased region" description="Basic and acidic residues" evidence="1">
    <location>
        <begin position="527"/>
        <end position="536"/>
    </location>
</feature>
<feature type="region of interest" description="Disordered" evidence="1">
    <location>
        <begin position="160"/>
        <end position="216"/>
    </location>
</feature>
<dbReference type="PANTHER" id="PTHR39147:SF1">
    <property type="entry name" value="PROTEIN SPT21"/>
    <property type="match status" value="1"/>
</dbReference>
<organism evidence="3 4">
    <name type="scientific">Lachancea quebecensis</name>
    <dbReference type="NCBI Taxonomy" id="1654605"/>
    <lineage>
        <taxon>Eukaryota</taxon>
        <taxon>Fungi</taxon>
        <taxon>Dikarya</taxon>
        <taxon>Ascomycota</taxon>
        <taxon>Saccharomycotina</taxon>
        <taxon>Saccharomycetes</taxon>
        <taxon>Saccharomycetales</taxon>
        <taxon>Saccharomycetaceae</taxon>
        <taxon>Lachancea</taxon>
    </lineage>
</organism>
<keyword evidence="4" id="KW-1185">Reference proteome</keyword>
<feature type="compositionally biased region" description="Basic and acidic residues" evidence="1">
    <location>
        <begin position="639"/>
        <end position="649"/>
    </location>
</feature>
<evidence type="ECO:0000313" key="4">
    <source>
        <dbReference type="Proteomes" id="UP000236544"/>
    </source>
</evidence>
<feature type="compositionally biased region" description="Acidic residues" evidence="1">
    <location>
        <begin position="571"/>
        <end position="580"/>
    </location>
</feature>